<proteinExistence type="predicted"/>
<feature type="region of interest" description="Disordered" evidence="1">
    <location>
        <begin position="31"/>
        <end position="86"/>
    </location>
</feature>
<feature type="compositionally biased region" description="Basic residues" evidence="1">
    <location>
        <begin position="66"/>
        <end position="83"/>
    </location>
</feature>
<organism evidence="2 3">
    <name type="scientific">Paractinoplanes rhizophilus</name>
    <dbReference type="NCBI Taxonomy" id="1416877"/>
    <lineage>
        <taxon>Bacteria</taxon>
        <taxon>Bacillati</taxon>
        <taxon>Actinomycetota</taxon>
        <taxon>Actinomycetes</taxon>
        <taxon>Micromonosporales</taxon>
        <taxon>Micromonosporaceae</taxon>
        <taxon>Paractinoplanes</taxon>
    </lineage>
</organism>
<protein>
    <submittedName>
        <fullName evidence="2">Uncharacterized protein</fullName>
    </submittedName>
</protein>
<keyword evidence="3" id="KW-1185">Reference proteome</keyword>
<accession>A0ABW2HLH2</accession>
<evidence type="ECO:0000313" key="3">
    <source>
        <dbReference type="Proteomes" id="UP001596548"/>
    </source>
</evidence>
<comment type="caution">
    <text evidence="2">The sequence shown here is derived from an EMBL/GenBank/DDBJ whole genome shotgun (WGS) entry which is preliminary data.</text>
</comment>
<dbReference type="RefSeq" id="WP_378964076.1">
    <property type="nucleotide sequence ID" value="NZ_JBHTBJ010000001.1"/>
</dbReference>
<dbReference type="EMBL" id="JBHTBJ010000001">
    <property type="protein sequence ID" value="MFC7272684.1"/>
    <property type="molecule type" value="Genomic_DNA"/>
</dbReference>
<name>A0ABW2HLH2_9ACTN</name>
<evidence type="ECO:0000313" key="2">
    <source>
        <dbReference type="EMBL" id="MFC7272684.1"/>
    </source>
</evidence>
<sequence length="142" mass="15467">MPTDFFLDRLDHAFFLGDGLVSTASCLVRPSPQPSPLLSTSGRTRPNHVGCRRPAATDSERTRIAGIRRRSTRPAHAPPRRLPCRANRTAPRYAHPTTLPGTPLWFAASMCGRSPSRIAARAGRNALTCIVLAITIATAEER</sequence>
<dbReference type="Proteomes" id="UP001596548">
    <property type="component" value="Unassembled WGS sequence"/>
</dbReference>
<evidence type="ECO:0000256" key="1">
    <source>
        <dbReference type="SAM" id="MobiDB-lite"/>
    </source>
</evidence>
<gene>
    <name evidence="2" type="ORF">ACFQS1_01720</name>
</gene>
<reference evidence="3" key="1">
    <citation type="journal article" date="2019" name="Int. J. Syst. Evol. Microbiol.">
        <title>The Global Catalogue of Microorganisms (GCM) 10K type strain sequencing project: providing services to taxonomists for standard genome sequencing and annotation.</title>
        <authorList>
            <consortium name="The Broad Institute Genomics Platform"/>
            <consortium name="The Broad Institute Genome Sequencing Center for Infectious Disease"/>
            <person name="Wu L."/>
            <person name="Ma J."/>
        </authorList>
    </citation>
    <scope>NUCLEOTIDE SEQUENCE [LARGE SCALE GENOMIC DNA]</scope>
    <source>
        <strain evidence="3">XZYJT-10</strain>
    </source>
</reference>